<dbReference type="EMBL" id="CM044701">
    <property type="protein sequence ID" value="KAI5680068.1"/>
    <property type="molecule type" value="Genomic_DNA"/>
</dbReference>
<dbReference type="Proteomes" id="UP001060085">
    <property type="component" value="Linkage Group LG01"/>
</dbReference>
<reference evidence="2" key="1">
    <citation type="journal article" date="2023" name="Nat. Plants">
        <title>Single-cell RNA sequencing provides a high-resolution roadmap for understanding the multicellular compartmentation of specialized metabolism.</title>
        <authorList>
            <person name="Sun S."/>
            <person name="Shen X."/>
            <person name="Li Y."/>
            <person name="Li Y."/>
            <person name="Wang S."/>
            <person name="Li R."/>
            <person name="Zhang H."/>
            <person name="Shen G."/>
            <person name="Guo B."/>
            <person name="Wei J."/>
            <person name="Xu J."/>
            <person name="St-Pierre B."/>
            <person name="Chen S."/>
            <person name="Sun C."/>
        </authorList>
    </citation>
    <scope>NUCLEOTIDE SEQUENCE [LARGE SCALE GENOMIC DNA]</scope>
</reference>
<name>A0ACC0C5N0_CATRO</name>
<sequence length="1303" mass="144072">MAMAGLYRRILPSPPAIDFASTEGKQLFGEAIQNGTMEGFFKLISYFQTQSEPAYCGLASLSMVLNALAIDPGRKWKESHFSCLRLHLVCCSLFCCPFSFCVTFWFLRESPYMIYCISAKSVSRHVLRVCFWILGKLVILPHTHCFLLEGPWRWFDESMLDCCEPLEKVKAKGIAFGKVVCLARCAGAKVEAFRANQSTVDEFRKQVIACSSSDNCHVISSYHRGAFKQHSSVAGDVDLSILYSFHIILLKQDYLASCKHESWVSIAKFLMEDVPVLLSSDNVKDVKDVLSTVFSSLPSNFSEFIKWVAEVRRQEDGTQALSEEERGRLAVKVLIFQYLILLYPLAIFTPLMLGFGFASVCCQGAGLLAGKSSLSDRFCCRETCVRCYRAVGDRPVTVVSGVVANGSGEQGFDMLVPLSQATLTCCNSNSDSCSRMLPASNDILTVLLMALPPQTWSGIKESKVLQEIYSLISTENLPLVLQEEILHLRDQLLLLKRCKDNKQKLVTGHTAKSLCFNSRKTVVFCRDQAASLHKKLCYNIPADNADIVLEIESWMLTVRRDKARYSLQLGAQPPPPPTPTPPMVKYFLNLIHLAYGVFEESGSCLGTLIHVQRDARWRCILSIKLFKQFQIYMYNSNFWGCIEKEKLEKLKVLVESAYRTIAYTATTRLIINFVIFTSSKWSLRVQSKRPPKAICGAKIQVLASACDAFLPSISVDDDDSAADAAALKSYYRFSGGQPPLPDEVAEALAKWSLPEGLKLVKVVLGLLSSRLGTLLICGGSCLDSKWPFVHKFTELSLKTREGILGKWSRSATFIPLRMVFVMLKVMSSYVFFSWIDKSLKNPACEAIGYHIEDHQENKFSEPNKERPLEKGIIETAKFQNDLNLKESLIQKGLLVFEDNNNTYKIKCDVVIVGSGSGGGVAAAVLAASGQKVVVLEKGNYFVPEDYSGIEGPSLDELYESGCKFTTLDGKIMLMAGSTVGGGSAVNWSASIRTPDDVLQDWKRCRGVLANCKNITKKLEIEAKVSISACGALCTPPLLITSGLKNKNIGMNLHLHPVIFAWGYFPESNSDLKGKSYEGGIITTLHKMESVPAIIESAALGPASFASLIPWTSGKDMKERMIKYPRTATIFALLKDEGSGEVKQQGRIKYHLDQIDKENLKLGLRRVVRILIAAGASEVGTYRSDGQRMSCREIKNEEDVEEFLDTVTAAGGPSSKGENWTTYASAHQMSSCRMGATEEEGAVDEKGECWEAQGLFVCDGSLLPTAIGINPMVTIESTAYCVSKGIAQALKQAKFSSDSDFSNF</sequence>
<organism evidence="1 2">
    <name type="scientific">Catharanthus roseus</name>
    <name type="common">Madagascar periwinkle</name>
    <name type="synonym">Vinca rosea</name>
    <dbReference type="NCBI Taxonomy" id="4058"/>
    <lineage>
        <taxon>Eukaryota</taxon>
        <taxon>Viridiplantae</taxon>
        <taxon>Streptophyta</taxon>
        <taxon>Embryophyta</taxon>
        <taxon>Tracheophyta</taxon>
        <taxon>Spermatophyta</taxon>
        <taxon>Magnoliopsida</taxon>
        <taxon>eudicotyledons</taxon>
        <taxon>Gunneridae</taxon>
        <taxon>Pentapetalae</taxon>
        <taxon>asterids</taxon>
        <taxon>lamiids</taxon>
        <taxon>Gentianales</taxon>
        <taxon>Apocynaceae</taxon>
        <taxon>Rauvolfioideae</taxon>
        <taxon>Vinceae</taxon>
        <taxon>Catharanthinae</taxon>
        <taxon>Catharanthus</taxon>
    </lineage>
</organism>
<gene>
    <name evidence="1" type="ORF">M9H77_01295</name>
</gene>
<keyword evidence="2" id="KW-1185">Reference proteome</keyword>
<evidence type="ECO:0000313" key="1">
    <source>
        <dbReference type="EMBL" id="KAI5680068.1"/>
    </source>
</evidence>
<accession>A0ACC0C5N0</accession>
<comment type="caution">
    <text evidence="1">The sequence shown here is derived from an EMBL/GenBank/DDBJ whole genome shotgun (WGS) entry which is preliminary data.</text>
</comment>
<protein>
    <submittedName>
        <fullName evidence="1">Uncharacterized protein</fullName>
    </submittedName>
</protein>
<evidence type="ECO:0000313" key="2">
    <source>
        <dbReference type="Proteomes" id="UP001060085"/>
    </source>
</evidence>
<proteinExistence type="predicted"/>